<name>A0A0E9WA69_ANGAN</name>
<protein>
    <submittedName>
        <fullName evidence="1">Uncharacterized protein</fullName>
    </submittedName>
</protein>
<proteinExistence type="predicted"/>
<evidence type="ECO:0000313" key="1">
    <source>
        <dbReference type="EMBL" id="JAH87274.1"/>
    </source>
</evidence>
<organism evidence="1">
    <name type="scientific">Anguilla anguilla</name>
    <name type="common">European freshwater eel</name>
    <name type="synonym">Muraena anguilla</name>
    <dbReference type="NCBI Taxonomy" id="7936"/>
    <lineage>
        <taxon>Eukaryota</taxon>
        <taxon>Metazoa</taxon>
        <taxon>Chordata</taxon>
        <taxon>Craniata</taxon>
        <taxon>Vertebrata</taxon>
        <taxon>Euteleostomi</taxon>
        <taxon>Actinopterygii</taxon>
        <taxon>Neopterygii</taxon>
        <taxon>Teleostei</taxon>
        <taxon>Anguilliformes</taxon>
        <taxon>Anguillidae</taxon>
        <taxon>Anguilla</taxon>
    </lineage>
</organism>
<dbReference type="EMBL" id="GBXM01021303">
    <property type="protein sequence ID" value="JAH87274.1"/>
    <property type="molecule type" value="Transcribed_RNA"/>
</dbReference>
<sequence length="44" mass="5285">MFRIRTIFGKVFHANLFSLNFFHIIRIRKPTHIATIMWKIAIAN</sequence>
<dbReference type="AlphaFoldDB" id="A0A0E9WA69"/>
<reference evidence="1" key="2">
    <citation type="journal article" date="2015" name="Fish Shellfish Immunol.">
        <title>Early steps in the European eel (Anguilla anguilla)-Vibrio vulnificus interaction in the gills: Role of the RtxA13 toxin.</title>
        <authorList>
            <person name="Callol A."/>
            <person name="Pajuelo D."/>
            <person name="Ebbesson L."/>
            <person name="Teles M."/>
            <person name="MacKenzie S."/>
            <person name="Amaro C."/>
        </authorList>
    </citation>
    <scope>NUCLEOTIDE SEQUENCE</scope>
</reference>
<accession>A0A0E9WA69</accession>
<reference evidence="1" key="1">
    <citation type="submission" date="2014-11" db="EMBL/GenBank/DDBJ databases">
        <authorList>
            <person name="Amaro Gonzalez C."/>
        </authorList>
    </citation>
    <scope>NUCLEOTIDE SEQUENCE</scope>
</reference>